<dbReference type="PANTHER" id="PTHR11785">
    <property type="entry name" value="AMINO ACID TRANSPORTER"/>
    <property type="match status" value="1"/>
</dbReference>
<comment type="subcellular location">
    <subcellularLocation>
        <location evidence="1">Membrane</location>
        <topology evidence="1">Multi-pass membrane protein</topology>
    </subcellularLocation>
</comment>
<keyword evidence="2 5" id="KW-0812">Transmembrane</keyword>
<comment type="caution">
    <text evidence="6">The sequence shown here is derived from an EMBL/GenBank/DDBJ whole genome shotgun (WGS) entry which is preliminary data.</text>
</comment>
<protein>
    <recommendedName>
        <fullName evidence="8">Amino acid permease</fullName>
    </recommendedName>
</protein>
<evidence type="ECO:0000256" key="1">
    <source>
        <dbReference type="ARBA" id="ARBA00004141"/>
    </source>
</evidence>
<dbReference type="EMBL" id="CAWYQH010000097">
    <property type="protein sequence ID" value="CAK8684251.1"/>
    <property type="molecule type" value="Genomic_DNA"/>
</dbReference>
<evidence type="ECO:0000256" key="2">
    <source>
        <dbReference type="ARBA" id="ARBA00022692"/>
    </source>
</evidence>
<proteinExistence type="predicted"/>
<dbReference type="PANTHER" id="PTHR11785:SF512">
    <property type="entry name" value="SOBREMESA, ISOFORM B"/>
    <property type="match status" value="1"/>
</dbReference>
<evidence type="ECO:0000313" key="7">
    <source>
        <dbReference type="Proteomes" id="UP001642483"/>
    </source>
</evidence>
<evidence type="ECO:0000256" key="3">
    <source>
        <dbReference type="ARBA" id="ARBA00022989"/>
    </source>
</evidence>
<evidence type="ECO:0000313" key="6">
    <source>
        <dbReference type="EMBL" id="CAK8684251.1"/>
    </source>
</evidence>
<accession>A0ABP0FXC2</accession>
<feature type="transmembrane region" description="Helical" evidence="5">
    <location>
        <begin position="71"/>
        <end position="97"/>
    </location>
</feature>
<dbReference type="InterPro" id="IPR002293">
    <property type="entry name" value="AA/rel_permease1"/>
</dbReference>
<keyword evidence="3 5" id="KW-1133">Transmembrane helix</keyword>
<organism evidence="6 7">
    <name type="scientific">Clavelina lepadiformis</name>
    <name type="common">Light-bulb sea squirt</name>
    <name type="synonym">Ascidia lepadiformis</name>
    <dbReference type="NCBI Taxonomy" id="159417"/>
    <lineage>
        <taxon>Eukaryota</taxon>
        <taxon>Metazoa</taxon>
        <taxon>Chordata</taxon>
        <taxon>Tunicata</taxon>
        <taxon>Ascidiacea</taxon>
        <taxon>Aplousobranchia</taxon>
        <taxon>Clavelinidae</taxon>
        <taxon>Clavelina</taxon>
    </lineage>
</organism>
<sequence>MKWKKFSQQVVMPRQKINLSSFKNELDDSFSIKTGTMVGSGLAALCYAELGSAINESGGSYTYLNWEYAKVVAFIYAWTTCLISRGAGSAATAMAFGQLPSRFTLLGAASIMIIILTCINYVSAKAATKVQNTLAIVKFIGMLIVIVGGMVRLGLGDKVGLYNLRNAFRPEDLAGLGFSQIALAFYQGFWSYDGSS</sequence>
<feature type="transmembrane region" description="Helical" evidence="5">
    <location>
        <begin position="103"/>
        <end position="122"/>
    </location>
</feature>
<reference evidence="6 7" key="1">
    <citation type="submission" date="2024-02" db="EMBL/GenBank/DDBJ databases">
        <authorList>
            <person name="Daric V."/>
            <person name="Darras S."/>
        </authorList>
    </citation>
    <scope>NUCLEOTIDE SEQUENCE [LARGE SCALE GENOMIC DNA]</scope>
</reference>
<evidence type="ECO:0000256" key="5">
    <source>
        <dbReference type="SAM" id="Phobius"/>
    </source>
</evidence>
<feature type="transmembrane region" description="Helical" evidence="5">
    <location>
        <begin position="134"/>
        <end position="153"/>
    </location>
</feature>
<name>A0ABP0FXC2_CLALP</name>
<gene>
    <name evidence="6" type="ORF">CVLEPA_LOCUS15241</name>
</gene>
<evidence type="ECO:0008006" key="8">
    <source>
        <dbReference type="Google" id="ProtNLM"/>
    </source>
</evidence>
<evidence type="ECO:0000256" key="4">
    <source>
        <dbReference type="ARBA" id="ARBA00023136"/>
    </source>
</evidence>
<keyword evidence="7" id="KW-1185">Reference proteome</keyword>
<dbReference type="Pfam" id="PF13520">
    <property type="entry name" value="AA_permease_2"/>
    <property type="match status" value="1"/>
</dbReference>
<dbReference type="Gene3D" id="1.20.1740.10">
    <property type="entry name" value="Amino acid/polyamine transporter I"/>
    <property type="match status" value="1"/>
</dbReference>
<dbReference type="InterPro" id="IPR050598">
    <property type="entry name" value="AminoAcid_Transporter"/>
</dbReference>
<keyword evidence="4 5" id="KW-0472">Membrane</keyword>
<dbReference type="Proteomes" id="UP001642483">
    <property type="component" value="Unassembled WGS sequence"/>
</dbReference>